<gene>
    <name evidence="2" type="ORF">FM037_24830</name>
</gene>
<accession>A0ABX5X3G2</accession>
<evidence type="ECO:0000259" key="1">
    <source>
        <dbReference type="Pfam" id="PF09361"/>
    </source>
</evidence>
<evidence type="ECO:0000313" key="3">
    <source>
        <dbReference type="Proteomes" id="UP000315947"/>
    </source>
</evidence>
<keyword evidence="3" id="KW-1185">Reference proteome</keyword>
<dbReference type="Proteomes" id="UP000315947">
    <property type="component" value="Chromosome"/>
</dbReference>
<dbReference type="InterPro" id="IPR014176">
    <property type="entry name" value="Phasin_subfam-3"/>
</dbReference>
<sequence>MYTDFFKTLIEQNEKAFSPMTQYNKMLVKSIEETTRLQLAALQTYAETGVEQMKSASSVSDVQSWFNYNVKQVEAITELSSQMIEDGEKLSKIGQEFKSELDSMASETVKKATANV</sequence>
<dbReference type="RefSeq" id="WP_144048205.1">
    <property type="nucleotide sequence ID" value="NZ_CP041614.1"/>
</dbReference>
<name>A0ABX5X3G2_9GAMM</name>
<organism evidence="2 3">
    <name type="scientific">Shewanella psychropiezotolerans</name>
    <dbReference type="NCBI Taxonomy" id="2593655"/>
    <lineage>
        <taxon>Bacteria</taxon>
        <taxon>Pseudomonadati</taxon>
        <taxon>Pseudomonadota</taxon>
        <taxon>Gammaproteobacteria</taxon>
        <taxon>Alteromonadales</taxon>
        <taxon>Shewanellaceae</taxon>
        <taxon>Shewanella</taxon>
    </lineage>
</organism>
<dbReference type="Pfam" id="PF09361">
    <property type="entry name" value="Phasin_2"/>
    <property type="match status" value="1"/>
</dbReference>
<dbReference type="NCBIfam" id="TIGR02809">
    <property type="entry name" value="phasin_3"/>
    <property type="match status" value="1"/>
</dbReference>
<dbReference type="EMBL" id="CP041614">
    <property type="protein sequence ID" value="QDO85894.1"/>
    <property type="molecule type" value="Genomic_DNA"/>
</dbReference>
<evidence type="ECO:0000313" key="2">
    <source>
        <dbReference type="EMBL" id="QDO85894.1"/>
    </source>
</evidence>
<dbReference type="InterPro" id="IPR018968">
    <property type="entry name" value="Phasin"/>
</dbReference>
<proteinExistence type="predicted"/>
<protein>
    <submittedName>
        <fullName evidence="2">Phasin family protein</fullName>
    </submittedName>
</protein>
<feature type="domain" description="Phasin" evidence="1">
    <location>
        <begin position="8"/>
        <end position="107"/>
    </location>
</feature>
<reference evidence="2 3" key="1">
    <citation type="submission" date="2019-07" db="EMBL/GenBank/DDBJ databases">
        <title>Shewanella sp. YLB-06 whole genomic sequence.</title>
        <authorList>
            <person name="Yu L."/>
        </authorList>
    </citation>
    <scope>NUCLEOTIDE SEQUENCE [LARGE SCALE GENOMIC DNA]</scope>
    <source>
        <strain evidence="2 3">YLB-06</strain>
    </source>
</reference>